<gene>
    <name evidence="1" type="ORF">Celaphus_00009766</name>
</gene>
<dbReference type="EMBL" id="MKHE01000034">
    <property type="protein sequence ID" value="OWJ99040.1"/>
    <property type="molecule type" value="Genomic_DNA"/>
</dbReference>
<protein>
    <submittedName>
        <fullName evidence="1">Uncharacterized protein</fullName>
    </submittedName>
</protein>
<dbReference type="OrthoDB" id="17687at2759"/>
<sequence>MRCRNRLYVIQTLEETTKQNVLRVVSQDVKLSLHELDELYVIFK</sequence>
<organism evidence="1 2">
    <name type="scientific">Cervus elaphus hippelaphus</name>
    <name type="common">European red deer</name>
    <dbReference type="NCBI Taxonomy" id="46360"/>
    <lineage>
        <taxon>Eukaryota</taxon>
        <taxon>Metazoa</taxon>
        <taxon>Chordata</taxon>
        <taxon>Craniata</taxon>
        <taxon>Vertebrata</taxon>
        <taxon>Euteleostomi</taxon>
        <taxon>Mammalia</taxon>
        <taxon>Eutheria</taxon>
        <taxon>Laurasiatheria</taxon>
        <taxon>Artiodactyla</taxon>
        <taxon>Ruminantia</taxon>
        <taxon>Pecora</taxon>
        <taxon>Cervidae</taxon>
        <taxon>Cervinae</taxon>
        <taxon>Cervus</taxon>
    </lineage>
</organism>
<dbReference type="Proteomes" id="UP000242450">
    <property type="component" value="Chromosome X"/>
</dbReference>
<proteinExistence type="predicted"/>
<comment type="caution">
    <text evidence="1">The sequence shown here is derived from an EMBL/GenBank/DDBJ whole genome shotgun (WGS) entry which is preliminary data.</text>
</comment>
<feature type="non-terminal residue" evidence="1">
    <location>
        <position position="44"/>
    </location>
</feature>
<reference evidence="1 2" key="1">
    <citation type="journal article" date="2018" name="Mol. Genet. Genomics">
        <title>The red deer Cervus elaphus genome CerEla1.0: sequencing, annotating, genes, and chromosomes.</title>
        <authorList>
            <person name="Bana N.A."/>
            <person name="Nyiri A."/>
            <person name="Nagy J."/>
            <person name="Frank K."/>
            <person name="Nagy T."/>
            <person name="Steger V."/>
            <person name="Schiller M."/>
            <person name="Lakatos P."/>
            <person name="Sugar L."/>
            <person name="Horn P."/>
            <person name="Barta E."/>
            <person name="Orosz L."/>
        </authorList>
    </citation>
    <scope>NUCLEOTIDE SEQUENCE [LARGE SCALE GENOMIC DNA]</scope>
    <source>
        <strain evidence="1">Hungarian</strain>
    </source>
</reference>
<dbReference type="AlphaFoldDB" id="A0A212BZ63"/>
<evidence type="ECO:0000313" key="1">
    <source>
        <dbReference type="EMBL" id="OWJ99040.1"/>
    </source>
</evidence>
<evidence type="ECO:0000313" key="2">
    <source>
        <dbReference type="Proteomes" id="UP000242450"/>
    </source>
</evidence>
<accession>A0A212BZ63</accession>
<name>A0A212BZ63_CEREH</name>
<keyword evidence="2" id="KW-1185">Reference proteome</keyword>